<keyword evidence="6 14" id="KW-0812">Transmembrane</keyword>
<keyword evidence="7" id="KW-0732">Signal</keyword>
<evidence type="ECO:0000256" key="4">
    <source>
        <dbReference type="ARBA" id="ARBA00022452"/>
    </source>
</evidence>
<keyword evidence="3 14" id="KW-0813">Transport</keyword>
<dbReference type="NCBIfam" id="TIGR01783">
    <property type="entry name" value="TonB-siderophor"/>
    <property type="match status" value="1"/>
</dbReference>
<dbReference type="Proteomes" id="UP000321150">
    <property type="component" value="Unassembled WGS sequence"/>
</dbReference>
<evidence type="ECO:0000256" key="8">
    <source>
        <dbReference type="ARBA" id="ARBA00023004"/>
    </source>
</evidence>
<feature type="domain" description="TonB-dependent receptor plug" evidence="17">
    <location>
        <begin position="57"/>
        <end position="155"/>
    </location>
</feature>
<keyword evidence="12" id="KW-0675">Receptor</keyword>
<dbReference type="Gene3D" id="2.40.170.20">
    <property type="entry name" value="TonB-dependent receptor, beta-barrel domain"/>
    <property type="match status" value="1"/>
</dbReference>
<dbReference type="Pfam" id="PF00593">
    <property type="entry name" value="TonB_dep_Rec_b-barrel"/>
    <property type="match status" value="1"/>
</dbReference>
<dbReference type="PANTHER" id="PTHR32552:SF68">
    <property type="entry name" value="FERRICHROME OUTER MEMBRANE TRANSPORTER_PHAGE RECEPTOR"/>
    <property type="match status" value="1"/>
</dbReference>
<evidence type="ECO:0000313" key="19">
    <source>
        <dbReference type="Proteomes" id="UP000321150"/>
    </source>
</evidence>
<evidence type="ECO:0000256" key="6">
    <source>
        <dbReference type="ARBA" id="ARBA00022692"/>
    </source>
</evidence>
<evidence type="ECO:0000256" key="9">
    <source>
        <dbReference type="ARBA" id="ARBA00023065"/>
    </source>
</evidence>
<name>A0A511Y9E3_9FLAO</name>
<dbReference type="Gene3D" id="2.170.130.10">
    <property type="entry name" value="TonB-dependent receptor, plug domain"/>
    <property type="match status" value="1"/>
</dbReference>
<dbReference type="InterPro" id="IPR012910">
    <property type="entry name" value="Plug_dom"/>
</dbReference>
<dbReference type="GO" id="GO:0015344">
    <property type="term" value="F:siderophore uptake transmembrane transporter activity"/>
    <property type="evidence" value="ECO:0007669"/>
    <property type="project" value="TreeGrafter"/>
</dbReference>
<proteinExistence type="inferred from homology"/>
<reference evidence="18 19" key="1">
    <citation type="submission" date="2019-07" db="EMBL/GenBank/DDBJ databases">
        <title>Whole genome shotgun sequence of Chryseobacterium lathyri NBRC 105250.</title>
        <authorList>
            <person name="Hosoyama A."/>
            <person name="Uohara A."/>
            <person name="Ohji S."/>
            <person name="Ichikawa N."/>
        </authorList>
    </citation>
    <scope>NUCLEOTIDE SEQUENCE [LARGE SCALE GENOMIC DNA]</scope>
    <source>
        <strain evidence="18 19">NBRC 105250</strain>
    </source>
</reference>
<evidence type="ECO:0000256" key="15">
    <source>
        <dbReference type="RuleBase" id="RU003357"/>
    </source>
</evidence>
<evidence type="ECO:0000256" key="10">
    <source>
        <dbReference type="ARBA" id="ARBA00023077"/>
    </source>
</evidence>
<dbReference type="PROSITE" id="PS52016">
    <property type="entry name" value="TONB_DEPENDENT_REC_3"/>
    <property type="match status" value="1"/>
</dbReference>
<keyword evidence="10 15" id="KW-0798">TonB box</keyword>
<dbReference type="PROSITE" id="PS01156">
    <property type="entry name" value="TONB_DEPENDENT_REC_2"/>
    <property type="match status" value="1"/>
</dbReference>
<evidence type="ECO:0000256" key="7">
    <source>
        <dbReference type="ARBA" id="ARBA00022729"/>
    </source>
</evidence>
<comment type="subcellular location">
    <subcellularLocation>
        <location evidence="1 14">Cell outer membrane</location>
        <topology evidence="1 14">Multi-pass membrane protein</topology>
    </subcellularLocation>
</comment>
<accession>A0A511Y9E3</accession>
<dbReference type="GO" id="GO:0038023">
    <property type="term" value="F:signaling receptor activity"/>
    <property type="evidence" value="ECO:0007669"/>
    <property type="project" value="InterPro"/>
</dbReference>
<evidence type="ECO:0000256" key="2">
    <source>
        <dbReference type="ARBA" id="ARBA00009810"/>
    </source>
</evidence>
<evidence type="ECO:0000259" key="17">
    <source>
        <dbReference type="Pfam" id="PF07715"/>
    </source>
</evidence>
<evidence type="ECO:0000313" key="18">
    <source>
        <dbReference type="EMBL" id="GEN71804.1"/>
    </source>
</evidence>
<feature type="domain" description="TonB-dependent receptor-like beta-barrel" evidence="16">
    <location>
        <begin position="234"/>
        <end position="694"/>
    </location>
</feature>
<dbReference type="InterPro" id="IPR037066">
    <property type="entry name" value="Plug_dom_sf"/>
</dbReference>
<keyword evidence="4 14" id="KW-1134">Transmembrane beta strand</keyword>
<dbReference type="InterPro" id="IPR010917">
    <property type="entry name" value="TonB_rcpt_CS"/>
</dbReference>
<dbReference type="RefSeq" id="WP_111953763.1">
    <property type="nucleotide sequence ID" value="NZ_BJYI01000006.1"/>
</dbReference>
<dbReference type="CDD" id="cd01347">
    <property type="entry name" value="ligand_gated_channel"/>
    <property type="match status" value="1"/>
</dbReference>
<organism evidence="18 19">
    <name type="scientific">Chryseobacterium lathyri</name>
    <dbReference type="NCBI Taxonomy" id="395933"/>
    <lineage>
        <taxon>Bacteria</taxon>
        <taxon>Pseudomonadati</taxon>
        <taxon>Bacteroidota</taxon>
        <taxon>Flavobacteriia</taxon>
        <taxon>Flavobacteriales</taxon>
        <taxon>Weeksellaceae</taxon>
        <taxon>Chryseobacterium group</taxon>
        <taxon>Chryseobacterium</taxon>
    </lineage>
</organism>
<evidence type="ECO:0000259" key="16">
    <source>
        <dbReference type="Pfam" id="PF00593"/>
    </source>
</evidence>
<dbReference type="InterPro" id="IPR010105">
    <property type="entry name" value="TonB_sidphr_rcpt"/>
</dbReference>
<evidence type="ECO:0000256" key="13">
    <source>
        <dbReference type="ARBA" id="ARBA00023237"/>
    </source>
</evidence>
<dbReference type="GO" id="GO:0015891">
    <property type="term" value="P:siderophore transport"/>
    <property type="evidence" value="ECO:0007669"/>
    <property type="project" value="InterPro"/>
</dbReference>
<dbReference type="OrthoDB" id="9775095at2"/>
<dbReference type="EMBL" id="BJYI01000006">
    <property type="protein sequence ID" value="GEN71804.1"/>
    <property type="molecule type" value="Genomic_DNA"/>
</dbReference>
<dbReference type="SUPFAM" id="SSF56935">
    <property type="entry name" value="Porins"/>
    <property type="match status" value="1"/>
</dbReference>
<protein>
    <submittedName>
        <fullName evidence="18">Ligand-gated channel</fullName>
    </submittedName>
</protein>
<keyword evidence="11 14" id="KW-0472">Membrane</keyword>
<comment type="similarity">
    <text evidence="2 14 15">Belongs to the TonB-dependent receptor family.</text>
</comment>
<sequence length="728" mass="81724">MKNVLICASLLGSILVFSQEKDTIKSNDIEEVVVNGRYYQKYKLNEVSGSLRLQTPLIELPQNVQSISGQVLADQITLNMSEGIVRNVSGARKVEHWDNVYSNVFMRGASIATYMNGMNVSSTWGPINPDASIIDRIEFVKGPAGFMGSMGDPAGFYNVVTKKPTGKFANSVRFTTGSYNLFRGEADLDGVIVKDGVLDYRLNLMGSSNKSWSENDKTSKIIIAPSITFRPTKTTTFTAQYNYQYLKFNQPGAYLMSNDGYASLNVHTNFNDPNFKKTEVKDQSLFLSLDQKLFKDWVWSTQYAYMDMNYDGGSWWGTFDPADKNIFNRTLSNWQAAGKNHIFQTYLRGTLNTGNIVHKIIAGFDYGNRKYNADFSGYSKIVNGVETAIYPINIQNPQYGVDPSTLPPDSFYTLNSAAPFYNDQGVKYTSYYAQDQIEMFNNKLRLTLAGRYTSGTTFAGYPYYSEGNIVPKDTAGEFTPRVGLSYSFSDDFSAYGVFDKTFVPQSAIQYSETNPKGVPLTTPFRGQNLEIGIKKDWFGGKWNSTFAVYDIRRQNIFTSDPARPGSGLSVATGEQRARGFEADIKGEIIKGLNVVINYAYTDAKTIKDSDAAKIGQQSPGNAKNVQNTWLSYRFEHGNLKGFGISAGYQYQGGRQSWFGTTAKYDQSLEDYFDTNFGISYVAKKFDVNLLLNNVLNRKLYSGYRSDDGSYAWIYNAPRNWRLSIGYKF</sequence>
<dbReference type="Pfam" id="PF07715">
    <property type="entry name" value="Plug"/>
    <property type="match status" value="1"/>
</dbReference>
<evidence type="ECO:0000256" key="11">
    <source>
        <dbReference type="ARBA" id="ARBA00023136"/>
    </source>
</evidence>
<evidence type="ECO:0000256" key="14">
    <source>
        <dbReference type="PROSITE-ProRule" id="PRU01360"/>
    </source>
</evidence>
<evidence type="ECO:0000256" key="5">
    <source>
        <dbReference type="ARBA" id="ARBA00022496"/>
    </source>
</evidence>
<evidence type="ECO:0000256" key="1">
    <source>
        <dbReference type="ARBA" id="ARBA00004571"/>
    </source>
</evidence>
<dbReference type="PANTHER" id="PTHR32552">
    <property type="entry name" value="FERRICHROME IRON RECEPTOR-RELATED"/>
    <property type="match status" value="1"/>
</dbReference>
<comment type="caution">
    <text evidence="18">The sequence shown here is derived from an EMBL/GenBank/DDBJ whole genome shotgun (WGS) entry which is preliminary data.</text>
</comment>
<dbReference type="AlphaFoldDB" id="A0A511Y9E3"/>
<keyword evidence="9" id="KW-0406">Ion transport</keyword>
<dbReference type="GO" id="GO:0009279">
    <property type="term" value="C:cell outer membrane"/>
    <property type="evidence" value="ECO:0007669"/>
    <property type="project" value="UniProtKB-SubCell"/>
</dbReference>
<keyword evidence="8" id="KW-0408">Iron</keyword>
<evidence type="ECO:0000256" key="3">
    <source>
        <dbReference type="ARBA" id="ARBA00022448"/>
    </source>
</evidence>
<dbReference type="InterPro" id="IPR036942">
    <property type="entry name" value="Beta-barrel_TonB_sf"/>
</dbReference>
<keyword evidence="5" id="KW-0410">Iron transport</keyword>
<evidence type="ECO:0000256" key="12">
    <source>
        <dbReference type="ARBA" id="ARBA00023170"/>
    </source>
</evidence>
<gene>
    <name evidence="18" type="ORF">CLA01_18760</name>
</gene>
<keyword evidence="13 14" id="KW-0998">Cell outer membrane</keyword>
<dbReference type="InterPro" id="IPR000531">
    <property type="entry name" value="Beta-barrel_TonB"/>
</dbReference>
<dbReference type="InterPro" id="IPR039426">
    <property type="entry name" value="TonB-dep_rcpt-like"/>
</dbReference>